<dbReference type="InterPro" id="IPR052738">
    <property type="entry name" value="ABC-Tungstate_binding"/>
</dbReference>
<evidence type="ECO:0000256" key="1">
    <source>
        <dbReference type="SAM" id="SignalP"/>
    </source>
</evidence>
<evidence type="ECO:0000259" key="2">
    <source>
        <dbReference type="Pfam" id="PF12849"/>
    </source>
</evidence>
<name>F7YXI6_9THEM</name>
<dbReference type="PATRIC" id="fig|688269.3.peg.558"/>
<organism evidence="3 4">
    <name type="scientific">Pseudothermotoga thermarum DSM 5069</name>
    <dbReference type="NCBI Taxonomy" id="688269"/>
    <lineage>
        <taxon>Bacteria</taxon>
        <taxon>Thermotogati</taxon>
        <taxon>Thermotogota</taxon>
        <taxon>Thermotogae</taxon>
        <taxon>Thermotogales</taxon>
        <taxon>Thermotogaceae</taxon>
        <taxon>Pseudothermotoga</taxon>
    </lineage>
</organism>
<dbReference type="eggNOG" id="COG2998">
    <property type="taxonomic scope" value="Bacteria"/>
</dbReference>
<dbReference type="HOGENOM" id="CLU_061511_0_0_0"/>
<proteinExistence type="predicted"/>
<dbReference type="InterPro" id="IPR024370">
    <property type="entry name" value="PBP_domain"/>
</dbReference>
<reference evidence="3 4" key="1">
    <citation type="submission" date="2010-11" db="EMBL/GenBank/DDBJ databases">
        <title>The complete genome of Thermotoga thermarum DSM 5069.</title>
        <authorList>
            <consortium name="US DOE Joint Genome Institute (JGI-PGF)"/>
            <person name="Lucas S."/>
            <person name="Copeland A."/>
            <person name="Lapidus A."/>
            <person name="Bruce D."/>
            <person name="Goodwin L."/>
            <person name="Pitluck S."/>
            <person name="Kyrpides N."/>
            <person name="Mavromatis K."/>
            <person name="Ivanova N."/>
            <person name="Zeytun A."/>
            <person name="Brettin T."/>
            <person name="Detter J.C."/>
            <person name="Tapia R."/>
            <person name="Han C."/>
            <person name="Land M."/>
            <person name="Hauser L."/>
            <person name="Markowitz V."/>
            <person name="Cheng J.-F."/>
            <person name="Hugenholtz P."/>
            <person name="Woyke T."/>
            <person name="Wu D."/>
            <person name="Spring S."/>
            <person name="Schroeder M."/>
            <person name="Brambilla E."/>
            <person name="Klenk H.-P."/>
            <person name="Eisen J.A."/>
        </authorList>
    </citation>
    <scope>NUCLEOTIDE SEQUENCE [LARGE SCALE GENOMIC DNA]</scope>
    <source>
        <strain evidence="3 4">DSM 5069</strain>
    </source>
</reference>
<accession>F7YXI6</accession>
<dbReference type="Pfam" id="PF12849">
    <property type="entry name" value="PBP_like_2"/>
    <property type="match status" value="1"/>
</dbReference>
<dbReference type="PANTHER" id="PTHR37945:SF1">
    <property type="entry name" value="EXTRACELLULAR TUNGSTATE BINDING PROTEIN"/>
    <property type="match status" value="1"/>
</dbReference>
<dbReference type="Gene3D" id="3.40.190.10">
    <property type="entry name" value="Periplasmic binding protein-like II"/>
    <property type="match status" value="2"/>
</dbReference>
<sequence precursor="true">MKFKTFLTILFLLSSVVCFSSKLLMATTTSLYNTGLLDVLKTEFEKRYKHSLTILAVGSGMALEMGRKGLVDLLFVHSPEDEELFMKQGFGEKRVSIMQNEFIVVGPTEFDISYKGLEDLFSQIVERRFLFVSRGDESGTHRMEMKIWSQIGKKPDSKSYISTGQGMATTLLIANEKRAFTLTDRATYEFLKSKLNMKIFIEGDPRLKNVYSVIVVSPKTGKRVNYPVAMEFLEFITSKEALNLIENFSINGVKLFEVIAQPSGDSVERNSGDQP</sequence>
<dbReference type="STRING" id="688269.Theth_0538"/>
<feature type="chain" id="PRO_5003366260" evidence="1">
    <location>
        <begin position="27"/>
        <end position="275"/>
    </location>
</feature>
<dbReference type="EMBL" id="CP002351">
    <property type="protein sequence ID" value="AEH50627.1"/>
    <property type="molecule type" value="Genomic_DNA"/>
</dbReference>
<gene>
    <name evidence="3" type="ORF">Theth_0538</name>
</gene>
<evidence type="ECO:0000313" key="3">
    <source>
        <dbReference type="EMBL" id="AEH50627.1"/>
    </source>
</evidence>
<keyword evidence="1" id="KW-0732">Signal</keyword>
<feature type="domain" description="PBP" evidence="2">
    <location>
        <begin position="24"/>
        <end position="240"/>
    </location>
</feature>
<dbReference type="SUPFAM" id="SSF53850">
    <property type="entry name" value="Periplasmic binding protein-like II"/>
    <property type="match status" value="1"/>
</dbReference>
<dbReference type="KEGG" id="tta:Theth_0538"/>
<dbReference type="AlphaFoldDB" id="F7YXI6"/>
<feature type="signal peptide" evidence="1">
    <location>
        <begin position="1"/>
        <end position="26"/>
    </location>
</feature>
<dbReference type="OrthoDB" id="186379at2"/>
<dbReference type="PANTHER" id="PTHR37945">
    <property type="entry name" value="EXTRACELLULAR TUNGSTATE BINDING PROTEIN"/>
    <property type="match status" value="1"/>
</dbReference>
<dbReference type="Proteomes" id="UP000006804">
    <property type="component" value="Chromosome"/>
</dbReference>
<protein>
    <submittedName>
        <fullName evidence="3">Anion ABC transporter, anion-binding protein</fullName>
    </submittedName>
</protein>
<evidence type="ECO:0000313" key="4">
    <source>
        <dbReference type="Proteomes" id="UP000006804"/>
    </source>
</evidence>
<keyword evidence="4" id="KW-1185">Reference proteome</keyword>